<organism evidence="2 3">
    <name type="scientific">Psychroflexus longus</name>
    <dbReference type="NCBI Taxonomy" id="2873596"/>
    <lineage>
        <taxon>Bacteria</taxon>
        <taxon>Pseudomonadati</taxon>
        <taxon>Bacteroidota</taxon>
        <taxon>Flavobacteriia</taxon>
        <taxon>Flavobacteriales</taxon>
        <taxon>Flavobacteriaceae</taxon>
        <taxon>Psychroflexus</taxon>
    </lineage>
</organism>
<gene>
    <name evidence="2" type="ORF">LB452_13325</name>
</gene>
<name>A0ABS7XN54_9FLAO</name>
<feature type="signal peptide" evidence="1">
    <location>
        <begin position="1"/>
        <end position="22"/>
    </location>
</feature>
<reference evidence="3" key="1">
    <citation type="submission" date="2023-07" db="EMBL/GenBank/DDBJ databases">
        <title>Novel species isolated from saline lakes on Tibetan Plateau.</title>
        <authorList>
            <person name="Lu H."/>
        </authorList>
    </citation>
    <scope>NUCLEOTIDE SEQUENCE [LARGE SCALE GENOMIC DNA]</scope>
    <source>
        <strain evidence="3">CAK8W</strain>
    </source>
</reference>
<dbReference type="EMBL" id="JAIQZE010000021">
    <property type="protein sequence ID" value="MBZ9779904.1"/>
    <property type="molecule type" value="Genomic_DNA"/>
</dbReference>
<evidence type="ECO:0000313" key="2">
    <source>
        <dbReference type="EMBL" id="MBZ9779904.1"/>
    </source>
</evidence>
<proteinExistence type="predicted"/>
<protein>
    <submittedName>
        <fullName evidence="2">Uncharacterized protein</fullName>
    </submittedName>
</protein>
<keyword evidence="3" id="KW-1185">Reference proteome</keyword>
<accession>A0ABS7XN54</accession>
<evidence type="ECO:0000313" key="3">
    <source>
        <dbReference type="Proteomes" id="UP001199314"/>
    </source>
</evidence>
<dbReference type="Proteomes" id="UP001199314">
    <property type="component" value="Unassembled WGS sequence"/>
</dbReference>
<dbReference type="RefSeq" id="WP_224462234.1">
    <property type="nucleotide sequence ID" value="NZ_JAIQZE010000021.1"/>
</dbReference>
<feature type="chain" id="PRO_5045129408" evidence="1">
    <location>
        <begin position="23"/>
        <end position="158"/>
    </location>
</feature>
<keyword evidence="1" id="KW-0732">Signal</keyword>
<sequence>MNFKILILITLLKLGFSTELIAQNQIDYDDNLNQASELYVTDKKIPESILLKLVPENYDEFDKYYRTTSPDHKLGNTDFFYETTQMIFNEVISKNNSDFYLSSLKLASFADGEYAENFIHNLELIIEMDEQKFCKSINGKEYSNQNPIKYYSELKNCE</sequence>
<comment type="caution">
    <text evidence="2">The sequence shown here is derived from an EMBL/GenBank/DDBJ whole genome shotgun (WGS) entry which is preliminary data.</text>
</comment>
<evidence type="ECO:0000256" key="1">
    <source>
        <dbReference type="SAM" id="SignalP"/>
    </source>
</evidence>